<dbReference type="Pfam" id="PF00933">
    <property type="entry name" value="Glyco_hydro_3"/>
    <property type="match status" value="1"/>
</dbReference>
<dbReference type="Proteomes" id="UP001053296">
    <property type="component" value="Chromosome"/>
</dbReference>
<proteinExistence type="inferred from homology"/>
<dbReference type="RefSeq" id="WP_229592041.1">
    <property type="nucleotide sequence ID" value="NZ_AP024485.1"/>
</dbReference>
<evidence type="ECO:0000256" key="6">
    <source>
        <dbReference type="SAM" id="SignalP"/>
    </source>
</evidence>
<keyword evidence="5" id="KW-0326">Glycosidase</keyword>
<gene>
    <name evidence="8" type="ORF">PSDVSF_33430</name>
</gene>
<dbReference type="InterPro" id="IPR001764">
    <property type="entry name" value="Glyco_hydro_3_N"/>
</dbReference>
<dbReference type="EMBL" id="AP024485">
    <property type="protein sequence ID" value="BCS90101.1"/>
    <property type="molecule type" value="Genomic_DNA"/>
</dbReference>
<dbReference type="EC" id="3.2.1.52" evidence="3"/>
<dbReference type="SUPFAM" id="SSF51445">
    <property type="entry name" value="(Trans)glycosidases"/>
    <property type="match status" value="1"/>
</dbReference>
<evidence type="ECO:0000259" key="7">
    <source>
        <dbReference type="Pfam" id="PF00933"/>
    </source>
</evidence>
<dbReference type="GO" id="GO:0016787">
    <property type="term" value="F:hydrolase activity"/>
    <property type="evidence" value="ECO:0007669"/>
    <property type="project" value="UniProtKB-KW"/>
</dbReference>
<comment type="catalytic activity">
    <reaction evidence="1">
        <text>Hydrolysis of terminal non-reducing N-acetyl-D-hexosamine residues in N-acetyl-beta-D-hexosaminides.</text>
        <dbReference type="EC" id="3.2.1.52"/>
    </reaction>
</comment>
<feature type="domain" description="Glycoside hydrolase family 3 N-terminal" evidence="7">
    <location>
        <begin position="25"/>
        <end position="359"/>
    </location>
</feature>
<feature type="chain" id="PRO_5045863013" description="beta-N-acetylhexosaminidase" evidence="6">
    <location>
        <begin position="23"/>
        <end position="363"/>
    </location>
</feature>
<dbReference type="PANTHER" id="PTHR30480:SF13">
    <property type="entry name" value="BETA-HEXOSAMINIDASE"/>
    <property type="match status" value="1"/>
</dbReference>
<keyword evidence="9" id="KW-1185">Reference proteome</keyword>
<feature type="signal peptide" evidence="6">
    <location>
        <begin position="1"/>
        <end position="22"/>
    </location>
</feature>
<dbReference type="InterPro" id="IPR036962">
    <property type="entry name" value="Glyco_hydro_3_N_sf"/>
</dbReference>
<dbReference type="Gene3D" id="3.20.20.300">
    <property type="entry name" value="Glycoside hydrolase, family 3, N-terminal domain"/>
    <property type="match status" value="1"/>
</dbReference>
<keyword evidence="6" id="KW-0732">Signal</keyword>
<name>A0ABM7PAJ2_9BACT</name>
<evidence type="ECO:0000256" key="5">
    <source>
        <dbReference type="ARBA" id="ARBA00023295"/>
    </source>
</evidence>
<dbReference type="InterPro" id="IPR050226">
    <property type="entry name" value="NagZ_Beta-hexosaminidase"/>
</dbReference>
<dbReference type="InterPro" id="IPR019800">
    <property type="entry name" value="Glyco_hydro_3_AS"/>
</dbReference>
<evidence type="ECO:0000313" key="9">
    <source>
        <dbReference type="Proteomes" id="UP001053296"/>
    </source>
</evidence>
<protein>
    <recommendedName>
        <fullName evidence="3">beta-N-acetylhexosaminidase</fullName>
        <ecNumber evidence="3">3.2.1.52</ecNumber>
    </recommendedName>
</protein>
<keyword evidence="4 8" id="KW-0378">Hydrolase</keyword>
<accession>A0ABM7PAJ2</accession>
<evidence type="ECO:0000256" key="4">
    <source>
        <dbReference type="ARBA" id="ARBA00022801"/>
    </source>
</evidence>
<comment type="similarity">
    <text evidence="2">Belongs to the glycosyl hydrolase 3 family.</text>
</comment>
<dbReference type="PANTHER" id="PTHR30480">
    <property type="entry name" value="BETA-HEXOSAMINIDASE-RELATED"/>
    <property type="match status" value="1"/>
</dbReference>
<evidence type="ECO:0000256" key="2">
    <source>
        <dbReference type="ARBA" id="ARBA00005336"/>
    </source>
</evidence>
<organism evidence="8 9">
    <name type="scientific">Pseudodesulfovibrio sediminis</name>
    <dbReference type="NCBI Taxonomy" id="2810563"/>
    <lineage>
        <taxon>Bacteria</taxon>
        <taxon>Pseudomonadati</taxon>
        <taxon>Thermodesulfobacteriota</taxon>
        <taxon>Desulfovibrionia</taxon>
        <taxon>Desulfovibrionales</taxon>
        <taxon>Desulfovibrionaceae</taxon>
    </lineage>
</organism>
<reference evidence="8" key="1">
    <citation type="journal article" date="2022" name="Arch. Microbiol.">
        <title>Pseudodesulfovibrio sediminis sp. nov., a mesophilic and neutrophilic sulfate-reducing bacterium isolated from sediment of a brackish lake.</title>
        <authorList>
            <person name="Takahashi A."/>
            <person name="Kojima H."/>
            <person name="Watanabe M."/>
            <person name="Fukui M."/>
        </authorList>
    </citation>
    <scope>NUCLEOTIDE SEQUENCE</scope>
    <source>
        <strain evidence="8">SF6</strain>
    </source>
</reference>
<evidence type="ECO:0000313" key="8">
    <source>
        <dbReference type="EMBL" id="BCS90101.1"/>
    </source>
</evidence>
<evidence type="ECO:0000256" key="3">
    <source>
        <dbReference type="ARBA" id="ARBA00012663"/>
    </source>
</evidence>
<dbReference type="PROSITE" id="PS00775">
    <property type="entry name" value="GLYCOSYL_HYDROL_F3"/>
    <property type="match status" value="1"/>
</dbReference>
<dbReference type="InterPro" id="IPR017853">
    <property type="entry name" value="GH"/>
</dbReference>
<sequence>MKRCLIATLLSVIILFPSTAPAADLDVMVGQMLMAGFRGFDVDANDQISRDITEYHLGGVILFDYDVVRGKAERNIQSKQQVKTLINELRSFASIPLLVAVDQEGGKVQRLKKAYGFLETPSAHNICASGEFKVRIASFTIGTTLNSVGFNLDFAPVVDVNVDPNSPAIGKLGRSFSSDPDQVARCAGIYMDELKRNDVLACLKHFPGHGSAGSDSHKGLTDVTKTWTKAELIPYRTLIDQGKVQMIMTAHIFNGNLDPDYPATLSKNVITGILRNDLGYNGVVITDDMNMGAITEFYGQKEAIRLAIEAGADMLLFGNNISYDKNIVAKAHTIIMGLVRSGKISQDRIEQSYTRIMRLKEAL</sequence>
<evidence type="ECO:0000256" key="1">
    <source>
        <dbReference type="ARBA" id="ARBA00001231"/>
    </source>
</evidence>